<keyword evidence="1" id="KW-1133">Transmembrane helix</keyword>
<reference evidence="2 3" key="1">
    <citation type="submission" date="2019-11" db="EMBL/GenBank/DDBJ databases">
        <authorList>
            <person name="Dong K."/>
        </authorList>
    </citation>
    <scope>NUCLEOTIDE SEQUENCE [LARGE SCALE GENOMIC DNA]</scope>
    <source>
        <strain evidence="2 3">DK608</strain>
    </source>
</reference>
<evidence type="ECO:0000256" key="1">
    <source>
        <dbReference type="SAM" id="Phobius"/>
    </source>
</evidence>
<dbReference type="NCBIfam" id="TIGR01300">
    <property type="entry name" value="CPA3_mnhG_phaG"/>
    <property type="match status" value="1"/>
</dbReference>
<dbReference type="NCBIfam" id="NF009316">
    <property type="entry name" value="PRK12674.1-5"/>
    <property type="match status" value="1"/>
</dbReference>
<dbReference type="AlphaFoldDB" id="A0A6L6IRK2"/>
<dbReference type="PANTHER" id="PTHR34703:SF1">
    <property type="entry name" value="ANTIPORTER SUBUNIT MNHG2-RELATED"/>
    <property type="match status" value="1"/>
</dbReference>
<proteinExistence type="predicted"/>
<sequence length="115" mass="12481">MIGEILVAVLLVLGGFFGLVGSYGLIKLPDPMTRLHAPTKAATLGVGSVLIASLIWFPSQGMGVSWHELLITIFLFLTAPVTGNLIAKANMHLTWRKQDIPPPAKDKDWATFAER</sequence>
<name>A0A6L6IRK2_9RHOB</name>
<dbReference type="InterPro" id="IPR005133">
    <property type="entry name" value="PhaG_MnhG_YufB"/>
</dbReference>
<dbReference type="Pfam" id="PF03334">
    <property type="entry name" value="PhaG_MnhG_YufB"/>
    <property type="match status" value="1"/>
</dbReference>
<dbReference type="RefSeq" id="WP_155043266.1">
    <property type="nucleotide sequence ID" value="NZ_WMIH01000017.1"/>
</dbReference>
<evidence type="ECO:0000313" key="3">
    <source>
        <dbReference type="Proteomes" id="UP000478740"/>
    </source>
</evidence>
<keyword evidence="1" id="KW-0472">Membrane</keyword>
<feature type="transmembrane region" description="Helical" evidence="1">
    <location>
        <begin position="69"/>
        <end position="87"/>
    </location>
</feature>
<keyword evidence="3" id="KW-1185">Reference proteome</keyword>
<organism evidence="2 3">
    <name type="scientific">Paracoccus shanxieyensis</name>
    <dbReference type="NCBI Taxonomy" id="2675752"/>
    <lineage>
        <taxon>Bacteria</taxon>
        <taxon>Pseudomonadati</taxon>
        <taxon>Pseudomonadota</taxon>
        <taxon>Alphaproteobacteria</taxon>
        <taxon>Rhodobacterales</taxon>
        <taxon>Paracoccaceae</taxon>
        <taxon>Paracoccus</taxon>
    </lineage>
</organism>
<evidence type="ECO:0000313" key="2">
    <source>
        <dbReference type="EMBL" id="MTH63106.1"/>
    </source>
</evidence>
<feature type="transmembrane region" description="Helical" evidence="1">
    <location>
        <begin position="38"/>
        <end position="57"/>
    </location>
</feature>
<dbReference type="PANTHER" id="PTHR34703">
    <property type="entry name" value="ANTIPORTER SUBUNIT MNHG2-RELATED"/>
    <property type="match status" value="1"/>
</dbReference>
<keyword evidence="1" id="KW-0812">Transmembrane</keyword>
<gene>
    <name evidence="2" type="ORF">GL284_02340</name>
</gene>
<dbReference type="EMBL" id="WMII01000002">
    <property type="protein sequence ID" value="MTH63106.1"/>
    <property type="molecule type" value="Genomic_DNA"/>
</dbReference>
<accession>A0A6L6IRK2</accession>
<dbReference type="Proteomes" id="UP000478740">
    <property type="component" value="Unassembled WGS sequence"/>
</dbReference>
<dbReference type="GO" id="GO:0015385">
    <property type="term" value="F:sodium:proton antiporter activity"/>
    <property type="evidence" value="ECO:0007669"/>
    <property type="project" value="TreeGrafter"/>
</dbReference>
<feature type="transmembrane region" description="Helical" evidence="1">
    <location>
        <begin position="6"/>
        <end position="26"/>
    </location>
</feature>
<protein>
    <submittedName>
        <fullName evidence="2">Na+/H+ antiporter subunit G</fullName>
    </submittedName>
</protein>
<comment type="caution">
    <text evidence="2">The sequence shown here is derived from an EMBL/GenBank/DDBJ whole genome shotgun (WGS) entry which is preliminary data.</text>
</comment>